<accession>A0A0L0F0D0</accession>
<dbReference type="Proteomes" id="UP000054560">
    <property type="component" value="Unassembled WGS sequence"/>
</dbReference>
<feature type="non-terminal residue" evidence="2">
    <location>
        <position position="1"/>
    </location>
</feature>
<name>A0A0L0F0D0_9EUKA</name>
<keyword evidence="3" id="KW-1185">Reference proteome</keyword>
<evidence type="ECO:0000313" key="2">
    <source>
        <dbReference type="EMBL" id="KNC70195.1"/>
    </source>
</evidence>
<protein>
    <recommendedName>
        <fullName evidence="1">Root UVB sensitive protein C-terminal domain-containing protein</fullName>
    </recommendedName>
</protein>
<dbReference type="RefSeq" id="XP_014144097.1">
    <property type="nucleotide sequence ID" value="XM_014288622.1"/>
</dbReference>
<proteinExistence type="predicted"/>
<reference evidence="2 3" key="1">
    <citation type="submission" date="2011-02" db="EMBL/GenBank/DDBJ databases">
        <title>The Genome Sequence of Sphaeroforma arctica JP610.</title>
        <authorList>
            <consortium name="The Broad Institute Genome Sequencing Platform"/>
            <person name="Russ C."/>
            <person name="Cuomo C."/>
            <person name="Young S.K."/>
            <person name="Zeng Q."/>
            <person name="Gargeya S."/>
            <person name="Alvarado L."/>
            <person name="Berlin A."/>
            <person name="Chapman S.B."/>
            <person name="Chen Z."/>
            <person name="Freedman E."/>
            <person name="Gellesch M."/>
            <person name="Goldberg J."/>
            <person name="Griggs A."/>
            <person name="Gujja S."/>
            <person name="Heilman E."/>
            <person name="Heiman D."/>
            <person name="Howarth C."/>
            <person name="Mehta T."/>
            <person name="Neiman D."/>
            <person name="Pearson M."/>
            <person name="Roberts A."/>
            <person name="Saif S."/>
            <person name="Shea T."/>
            <person name="Shenoy N."/>
            <person name="Sisk P."/>
            <person name="Stolte C."/>
            <person name="Sykes S."/>
            <person name="White J."/>
            <person name="Yandava C."/>
            <person name="Burger G."/>
            <person name="Gray M.W."/>
            <person name="Holland P.W.H."/>
            <person name="King N."/>
            <person name="Lang F.B.F."/>
            <person name="Roger A.J."/>
            <person name="Ruiz-Trillo I."/>
            <person name="Haas B."/>
            <person name="Nusbaum C."/>
            <person name="Birren B."/>
        </authorList>
    </citation>
    <scope>NUCLEOTIDE SEQUENCE [LARGE SCALE GENOMIC DNA]</scope>
    <source>
        <strain evidence="2 3">JP610</strain>
    </source>
</reference>
<dbReference type="AlphaFoldDB" id="A0A0L0F0D0"/>
<evidence type="ECO:0000259" key="1">
    <source>
        <dbReference type="Pfam" id="PF24160"/>
    </source>
</evidence>
<organism evidence="2 3">
    <name type="scientific">Sphaeroforma arctica JP610</name>
    <dbReference type="NCBI Taxonomy" id="667725"/>
    <lineage>
        <taxon>Eukaryota</taxon>
        <taxon>Ichthyosporea</taxon>
        <taxon>Ichthyophonida</taxon>
        <taxon>Sphaeroforma</taxon>
    </lineage>
</organism>
<dbReference type="InterPro" id="IPR055412">
    <property type="entry name" value="UVB_sens_C"/>
</dbReference>
<dbReference type="GeneID" id="25917788"/>
<dbReference type="Pfam" id="PF24160">
    <property type="entry name" value="UVB_sens_C"/>
    <property type="match status" value="1"/>
</dbReference>
<gene>
    <name evidence="2" type="ORF">SARC_17284</name>
</gene>
<evidence type="ECO:0000313" key="3">
    <source>
        <dbReference type="Proteomes" id="UP000054560"/>
    </source>
</evidence>
<feature type="domain" description="Root UVB sensitive protein C-terminal" evidence="1">
    <location>
        <begin position="6"/>
        <end position="44"/>
    </location>
</feature>
<dbReference type="EMBL" id="KQ251850">
    <property type="protein sequence ID" value="KNC70195.1"/>
    <property type="molecule type" value="Genomic_DNA"/>
</dbReference>
<sequence length="50" mass="5653">NINAGTVDASYAVMDSLWADLSEKMVVAGWNLAHSHLPIDEWRIRIQRSD</sequence>